<evidence type="ECO:0000256" key="4">
    <source>
        <dbReference type="ARBA" id="ARBA00022989"/>
    </source>
</evidence>
<comment type="similarity">
    <text evidence="7">Belongs to the DHHC palmitoyltransferase family.</text>
</comment>
<feature type="transmembrane region" description="Helical" evidence="7">
    <location>
        <begin position="14"/>
        <end position="34"/>
    </location>
</feature>
<dbReference type="PROSITE" id="PS50216">
    <property type="entry name" value="DHHC"/>
    <property type="match status" value="1"/>
</dbReference>
<dbReference type="GO" id="GO:0019706">
    <property type="term" value="F:protein-cysteine S-palmitoyltransferase activity"/>
    <property type="evidence" value="ECO:0007669"/>
    <property type="project" value="UniProtKB-EC"/>
</dbReference>
<accession>A0ABD2QFR0</accession>
<gene>
    <name evidence="9" type="primary">ZDHHC5_1</name>
    <name evidence="9" type="ORF">Ciccas_003284</name>
</gene>
<evidence type="ECO:0000256" key="7">
    <source>
        <dbReference type="RuleBase" id="RU079119"/>
    </source>
</evidence>
<dbReference type="InterPro" id="IPR001594">
    <property type="entry name" value="Palmitoyltrfase_DHHC"/>
</dbReference>
<feature type="transmembrane region" description="Helical" evidence="7">
    <location>
        <begin position="156"/>
        <end position="187"/>
    </location>
</feature>
<comment type="caution">
    <text evidence="9">The sequence shown here is derived from an EMBL/GenBank/DDBJ whole genome shotgun (WGS) entry which is preliminary data.</text>
</comment>
<keyword evidence="2 7" id="KW-0808">Transferase</keyword>
<comment type="catalytic activity">
    <reaction evidence="7">
        <text>L-cysteinyl-[protein] + hexadecanoyl-CoA = S-hexadecanoyl-L-cysteinyl-[protein] + CoA</text>
        <dbReference type="Rhea" id="RHEA:36683"/>
        <dbReference type="Rhea" id="RHEA-COMP:10131"/>
        <dbReference type="Rhea" id="RHEA-COMP:11032"/>
        <dbReference type="ChEBI" id="CHEBI:29950"/>
        <dbReference type="ChEBI" id="CHEBI:57287"/>
        <dbReference type="ChEBI" id="CHEBI:57379"/>
        <dbReference type="ChEBI" id="CHEBI:74151"/>
        <dbReference type="EC" id="2.3.1.225"/>
    </reaction>
</comment>
<dbReference type="EMBL" id="JBJKFK010000293">
    <property type="protein sequence ID" value="KAL3318052.1"/>
    <property type="molecule type" value="Genomic_DNA"/>
</dbReference>
<dbReference type="Pfam" id="PF01529">
    <property type="entry name" value="DHHC"/>
    <property type="match status" value="1"/>
</dbReference>
<dbReference type="InterPro" id="IPR039859">
    <property type="entry name" value="PFA4/ZDH16/20/ERF2-like"/>
</dbReference>
<dbReference type="GO" id="GO:0016020">
    <property type="term" value="C:membrane"/>
    <property type="evidence" value="ECO:0007669"/>
    <property type="project" value="UniProtKB-SubCell"/>
</dbReference>
<protein>
    <recommendedName>
        <fullName evidence="7">Palmitoyltransferase</fullName>
        <ecNumber evidence="7">2.3.1.225</ecNumber>
    </recommendedName>
</protein>
<feature type="domain" description="Palmitoyltransferase DHHC" evidence="8">
    <location>
        <begin position="78"/>
        <end position="198"/>
    </location>
</feature>
<evidence type="ECO:0000259" key="8">
    <source>
        <dbReference type="Pfam" id="PF01529"/>
    </source>
</evidence>
<dbReference type="EC" id="2.3.1.225" evidence="7"/>
<organism evidence="9 10">
    <name type="scientific">Cichlidogyrus casuarinus</name>
    <dbReference type="NCBI Taxonomy" id="1844966"/>
    <lineage>
        <taxon>Eukaryota</taxon>
        <taxon>Metazoa</taxon>
        <taxon>Spiralia</taxon>
        <taxon>Lophotrochozoa</taxon>
        <taxon>Platyhelminthes</taxon>
        <taxon>Monogenea</taxon>
        <taxon>Monopisthocotylea</taxon>
        <taxon>Dactylogyridea</taxon>
        <taxon>Ancyrocephalidae</taxon>
        <taxon>Cichlidogyrus</taxon>
    </lineage>
</organism>
<keyword evidence="6 7" id="KW-0012">Acyltransferase</keyword>
<sequence length="480" mass="54258">MALSDCSFVPLYDWHYSLIIVHLILFVYVLVNFARATFMDPGYIRGGFTDEEQFFCDSETGRPPGVISVKINNLLIKMKWCNTCKFYRPPRCSHCSFCGKCIDTFDHHCPWLNNCIGRRNYRYFFIFLLSLSLHMISTFVFTVIHIHLQRSRIHEYPIIICLVVANLVGLLIIPVVGLTSFHIYLLVIGRTTNEKVTSKIYDNNGLNPYDEGVCGNFSRIFCSPQVPSSKTQKKPDMAELTFYDDVDKNKNDTFRIQKRALLSELECKISSNNRITTPNGSPFIGRKVGELEIPRNDRIALAEANPYNNGAKGAKTMTKAMKVEDCNFQLHSATPFTGFPEVAPPAVPPHRGSSGSLPRKAIHNFNPPQSRVASSVNSLYDRGIMNQVPTSQPLFLHDNRARNGVSTQRLDNFAYGYGQEERPPVYKYQNAKPMANVRPTLDTYLHGNKSSLATATNFYANGKPVPRNPQDPDTTFEISV</sequence>
<reference evidence="9 10" key="1">
    <citation type="submission" date="2024-11" db="EMBL/GenBank/DDBJ databases">
        <title>Adaptive evolution of stress response genes in parasites aligns with host niche diversity.</title>
        <authorList>
            <person name="Hahn C."/>
            <person name="Resl P."/>
        </authorList>
    </citation>
    <scope>NUCLEOTIDE SEQUENCE [LARGE SCALE GENOMIC DNA]</scope>
    <source>
        <strain evidence="9">EGGRZ-B1_66</strain>
        <tissue evidence="9">Body</tissue>
    </source>
</reference>
<evidence type="ECO:0000256" key="1">
    <source>
        <dbReference type="ARBA" id="ARBA00004141"/>
    </source>
</evidence>
<evidence type="ECO:0000256" key="2">
    <source>
        <dbReference type="ARBA" id="ARBA00022679"/>
    </source>
</evidence>
<dbReference type="PANTHER" id="PTHR22883:SF488">
    <property type="entry name" value="PALMITOYLTRANSFERASE"/>
    <property type="match status" value="1"/>
</dbReference>
<evidence type="ECO:0000256" key="5">
    <source>
        <dbReference type="ARBA" id="ARBA00023136"/>
    </source>
</evidence>
<comment type="subcellular location">
    <subcellularLocation>
        <location evidence="1">Membrane</location>
        <topology evidence="1">Multi-pass membrane protein</topology>
    </subcellularLocation>
</comment>
<keyword evidence="4 7" id="KW-1133">Transmembrane helix</keyword>
<evidence type="ECO:0000313" key="9">
    <source>
        <dbReference type="EMBL" id="KAL3318052.1"/>
    </source>
</evidence>
<feature type="transmembrane region" description="Helical" evidence="7">
    <location>
        <begin position="123"/>
        <end position="144"/>
    </location>
</feature>
<keyword evidence="5 7" id="KW-0472">Membrane</keyword>
<name>A0ABD2QFR0_9PLAT</name>
<evidence type="ECO:0000256" key="3">
    <source>
        <dbReference type="ARBA" id="ARBA00022692"/>
    </source>
</evidence>
<keyword evidence="10" id="KW-1185">Reference proteome</keyword>
<dbReference type="Proteomes" id="UP001626550">
    <property type="component" value="Unassembled WGS sequence"/>
</dbReference>
<dbReference type="PANTHER" id="PTHR22883">
    <property type="entry name" value="ZINC FINGER DHHC DOMAIN CONTAINING PROTEIN"/>
    <property type="match status" value="1"/>
</dbReference>
<comment type="domain">
    <text evidence="7">The DHHC domain is required for palmitoyltransferase activity.</text>
</comment>
<proteinExistence type="inferred from homology"/>
<keyword evidence="3 7" id="KW-0812">Transmembrane</keyword>
<evidence type="ECO:0000256" key="6">
    <source>
        <dbReference type="ARBA" id="ARBA00023315"/>
    </source>
</evidence>
<dbReference type="AlphaFoldDB" id="A0ABD2QFR0"/>
<evidence type="ECO:0000313" key="10">
    <source>
        <dbReference type="Proteomes" id="UP001626550"/>
    </source>
</evidence>